<gene>
    <name evidence="1" type="ORF">L3X38_017479</name>
</gene>
<dbReference type="GO" id="GO:0003676">
    <property type="term" value="F:nucleic acid binding"/>
    <property type="evidence" value="ECO:0007669"/>
    <property type="project" value="InterPro"/>
</dbReference>
<protein>
    <recommendedName>
        <fullName evidence="3">RNase H type-1 domain-containing protein</fullName>
    </recommendedName>
</protein>
<organism evidence="1 2">
    <name type="scientific">Prunus dulcis</name>
    <name type="common">Almond</name>
    <name type="synonym">Amygdalus dulcis</name>
    <dbReference type="NCBI Taxonomy" id="3755"/>
    <lineage>
        <taxon>Eukaryota</taxon>
        <taxon>Viridiplantae</taxon>
        <taxon>Streptophyta</taxon>
        <taxon>Embryophyta</taxon>
        <taxon>Tracheophyta</taxon>
        <taxon>Spermatophyta</taxon>
        <taxon>Magnoliopsida</taxon>
        <taxon>eudicotyledons</taxon>
        <taxon>Gunneridae</taxon>
        <taxon>Pentapetalae</taxon>
        <taxon>rosids</taxon>
        <taxon>fabids</taxon>
        <taxon>Rosales</taxon>
        <taxon>Rosaceae</taxon>
        <taxon>Amygdaloideae</taxon>
        <taxon>Amygdaleae</taxon>
        <taxon>Prunus</taxon>
    </lineage>
</organism>
<evidence type="ECO:0000313" key="2">
    <source>
        <dbReference type="Proteomes" id="UP001054821"/>
    </source>
</evidence>
<dbReference type="Gene3D" id="3.30.420.10">
    <property type="entry name" value="Ribonuclease H-like superfamily/Ribonuclease H"/>
    <property type="match status" value="1"/>
</dbReference>
<keyword evidence="2" id="KW-1185">Reference proteome</keyword>
<dbReference type="InterPro" id="IPR036397">
    <property type="entry name" value="RNaseH_sf"/>
</dbReference>
<comment type="caution">
    <text evidence="1">The sequence shown here is derived from an EMBL/GenBank/DDBJ whole genome shotgun (WGS) entry which is preliminary data.</text>
</comment>
<evidence type="ECO:0008006" key="3">
    <source>
        <dbReference type="Google" id="ProtNLM"/>
    </source>
</evidence>
<dbReference type="Proteomes" id="UP001054821">
    <property type="component" value="Chromosome 3"/>
</dbReference>
<proteinExistence type="predicted"/>
<dbReference type="AlphaFoldDB" id="A0AAD4W7C9"/>
<name>A0AAD4W7C9_PRUDU</name>
<dbReference type="EMBL" id="JAJFAZ020000003">
    <property type="protein sequence ID" value="KAI5338208.1"/>
    <property type="molecule type" value="Genomic_DNA"/>
</dbReference>
<sequence>MAKHPRMILCLDKVQELLKAFPTFTIQQVPQAENVHADALASLGSALATQFRRFIPIKHRDQPSIEKAEQPNLM</sequence>
<evidence type="ECO:0000313" key="1">
    <source>
        <dbReference type="EMBL" id="KAI5338208.1"/>
    </source>
</evidence>
<accession>A0AAD4W7C9</accession>
<reference evidence="1 2" key="1">
    <citation type="journal article" date="2022" name="G3 (Bethesda)">
        <title>Whole-genome sequence and methylome profiling of the almond [Prunus dulcis (Mill.) D.A. Webb] cultivar 'Nonpareil'.</title>
        <authorList>
            <person name="D'Amico-Willman K.M."/>
            <person name="Ouma W.Z."/>
            <person name="Meulia T."/>
            <person name="Sideli G.M."/>
            <person name="Gradziel T.M."/>
            <person name="Fresnedo-Ramirez J."/>
        </authorList>
    </citation>
    <scope>NUCLEOTIDE SEQUENCE [LARGE SCALE GENOMIC DNA]</scope>
    <source>
        <strain evidence="1">Clone GOH B32 T37-40</strain>
    </source>
</reference>